<organism evidence="2">
    <name type="scientific">Spongospora subterranea</name>
    <dbReference type="NCBI Taxonomy" id="70186"/>
    <lineage>
        <taxon>Eukaryota</taxon>
        <taxon>Sar</taxon>
        <taxon>Rhizaria</taxon>
        <taxon>Endomyxa</taxon>
        <taxon>Phytomyxea</taxon>
        <taxon>Plasmodiophorida</taxon>
        <taxon>Plasmodiophoridae</taxon>
        <taxon>Spongospora</taxon>
    </lineage>
</organism>
<accession>A0A0H5RD07</accession>
<dbReference type="InterPro" id="IPR044925">
    <property type="entry name" value="His-Me_finger_sf"/>
</dbReference>
<dbReference type="SUPFAM" id="SSF54060">
    <property type="entry name" value="His-Me finger endonucleases"/>
    <property type="match status" value="1"/>
</dbReference>
<name>A0A0H5RD07_9EUKA</name>
<proteinExistence type="predicted"/>
<reference evidence="2" key="1">
    <citation type="submission" date="2015-04" db="EMBL/GenBank/DDBJ databases">
        <title>The genome sequence of the plant pathogenic Rhizarian Plasmodiophora brassicae reveals insights in its biotrophic life cycle and the origin of chitin synthesis.</title>
        <authorList>
            <person name="Schwelm A."/>
            <person name="Fogelqvist J."/>
            <person name="Knaust A."/>
            <person name="Julke S."/>
            <person name="Lilja T."/>
            <person name="Dhandapani V."/>
            <person name="Bonilla-Rosso G."/>
            <person name="Karlsson M."/>
            <person name="Shevchenko A."/>
            <person name="Choi S.R."/>
            <person name="Kim H.G."/>
            <person name="Park J.Y."/>
            <person name="Lim Y.P."/>
            <person name="Ludwig-Muller J."/>
            <person name="Dixelius C."/>
        </authorList>
    </citation>
    <scope>NUCLEOTIDE SEQUENCE</scope>
    <source>
        <tissue evidence="2">Potato root galls</tissue>
    </source>
</reference>
<protein>
    <submittedName>
        <fullName evidence="2">Uncharacterized protein</fullName>
    </submittedName>
</protein>
<dbReference type="AlphaFoldDB" id="A0A0H5RD07"/>
<sequence length="125" mass="14178">MYTVDDTWQTSTRRSQTKSRANEDTIIPELALFSWHGSELTSKSTVFGEKQYQAATFIFPNKPIDPSTKLLSFRVPLKHLESKAGLLLWDQIDRSQISDLCSPTAIDCSLGRLAKNKQKTFRQGI</sequence>
<dbReference type="Gene3D" id="3.40.570.10">
    <property type="entry name" value="Extracellular Endonuclease, subunit A"/>
    <property type="match status" value="1"/>
</dbReference>
<evidence type="ECO:0000256" key="1">
    <source>
        <dbReference type="SAM" id="MobiDB-lite"/>
    </source>
</evidence>
<dbReference type="InterPro" id="IPR044929">
    <property type="entry name" value="DNA/RNA_non-sp_Endonuclease_sf"/>
</dbReference>
<feature type="compositionally biased region" description="Polar residues" evidence="1">
    <location>
        <begin position="1"/>
        <end position="14"/>
    </location>
</feature>
<evidence type="ECO:0000313" key="2">
    <source>
        <dbReference type="EMBL" id="CRZ11863.1"/>
    </source>
</evidence>
<feature type="region of interest" description="Disordered" evidence="1">
    <location>
        <begin position="1"/>
        <end position="21"/>
    </location>
</feature>
<dbReference type="EMBL" id="HACM01011421">
    <property type="protein sequence ID" value="CRZ11863.1"/>
    <property type="molecule type" value="Transcribed_RNA"/>
</dbReference>